<evidence type="ECO:0000313" key="2">
    <source>
        <dbReference type="EMBL" id="MBP2320723.1"/>
    </source>
</evidence>
<dbReference type="Proteomes" id="UP001519332">
    <property type="component" value="Unassembled WGS sequence"/>
</dbReference>
<feature type="transmembrane region" description="Helical" evidence="1">
    <location>
        <begin position="245"/>
        <end position="269"/>
    </location>
</feature>
<keyword evidence="3" id="KW-1185">Reference proteome</keyword>
<organism evidence="2 3">
    <name type="scientific">Kibdelosporangium banguiense</name>
    <dbReference type="NCBI Taxonomy" id="1365924"/>
    <lineage>
        <taxon>Bacteria</taxon>
        <taxon>Bacillati</taxon>
        <taxon>Actinomycetota</taxon>
        <taxon>Actinomycetes</taxon>
        <taxon>Pseudonocardiales</taxon>
        <taxon>Pseudonocardiaceae</taxon>
        <taxon>Kibdelosporangium</taxon>
    </lineage>
</organism>
<feature type="transmembrane region" description="Helical" evidence="1">
    <location>
        <begin position="161"/>
        <end position="181"/>
    </location>
</feature>
<gene>
    <name evidence="2" type="ORF">JOF56_001108</name>
</gene>
<evidence type="ECO:0000313" key="3">
    <source>
        <dbReference type="Proteomes" id="UP001519332"/>
    </source>
</evidence>
<comment type="caution">
    <text evidence="2">The sequence shown here is derived from an EMBL/GenBank/DDBJ whole genome shotgun (WGS) entry which is preliminary data.</text>
</comment>
<sequence>MVENVTVGWQVGADVTDWQLTVESRARRVRADLAALPAAEATEVARKAAEVSLEVVDAALRSADNKWWRSGASWWSGWHIERAWRALHEAEIYLAAADPDLPAKLPGLRARVRMYLDETDPRRQAMEQPEPDKAMVIDAMRAAFDASDDSHAAARALRNKLIVISLALFVLNTVLGLIGIFKPGVVPMCMPPNLALQQALCPTGSATPSGWDVWMVQLFGALGATISVVLLLIRRRPDLSPYVLVGYQALVKILLGAALSAVGLLALGAGLVSGIVYVGSQAALLLWAVLFGYAQQVGTRLLDNYADRLMDEVRPLPERVAGPKR</sequence>
<accession>A0ABS4TA19</accession>
<keyword evidence="1" id="KW-1133">Transmembrane helix</keyword>
<proteinExistence type="predicted"/>
<name>A0ABS4TA19_9PSEU</name>
<evidence type="ECO:0000256" key="1">
    <source>
        <dbReference type="SAM" id="Phobius"/>
    </source>
</evidence>
<feature type="transmembrane region" description="Helical" evidence="1">
    <location>
        <begin position="214"/>
        <end position="233"/>
    </location>
</feature>
<dbReference type="EMBL" id="JAGINW010000001">
    <property type="protein sequence ID" value="MBP2320723.1"/>
    <property type="molecule type" value="Genomic_DNA"/>
</dbReference>
<reference evidence="2 3" key="1">
    <citation type="submission" date="2021-03" db="EMBL/GenBank/DDBJ databases">
        <title>Sequencing the genomes of 1000 actinobacteria strains.</title>
        <authorList>
            <person name="Klenk H.-P."/>
        </authorList>
    </citation>
    <scope>NUCLEOTIDE SEQUENCE [LARGE SCALE GENOMIC DNA]</scope>
    <source>
        <strain evidence="2 3">DSM 46670</strain>
    </source>
</reference>
<keyword evidence="1" id="KW-0812">Transmembrane</keyword>
<feature type="transmembrane region" description="Helical" evidence="1">
    <location>
        <begin position="275"/>
        <end position="294"/>
    </location>
</feature>
<dbReference type="RefSeq" id="WP_209635147.1">
    <property type="nucleotide sequence ID" value="NZ_JAGINW010000001.1"/>
</dbReference>
<keyword evidence="1" id="KW-0472">Membrane</keyword>
<protein>
    <submittedName>
        <fullName evidence="2">Uncharacterized protein</fullName>
    </submittedName>
</protein>